<name>A0ABM7X9Z0_9BACT</name>
<keyword evidence="3" id="KW-1185">Reference proteome</keyword>
<keyword evidence="1" id="KW-0812">Transmembrane</keyword>
<dbReference type="Proteomes" id="UP001162734">
    <property type="component" value="Chromosome"/>
</dbReference>
<feature type="transmembrane region" description="Helical" evidence="1">
    <location>
        <begin position="46"/>
        <end position="64"/>
    </location>
</feature>
<dbReference type="RefSeq" id="WP_248345861.1">
    <property type="nucleotide sequence ID" value="NZ_AP025592.1"/>
</dbReference>
<keyword evidence="1" id="KW-0472">Membrane</keyword>
<sequence>MLARIQTRRRDALAVAEPLASVSLRPAVVRAEEAEAARRCDASKVLLTRAFSAGGMLLIAWKLLFTLHR</sequence>
<accession>A0ABM7X9Z0</accession>
<organism evidence="2 3">
    <name type="scientific">Anaeromyxobacter paludicola</name>
    <dbReference type="NCBI Taxonomy" id="2918171"/>
    <lineage>
        <taxon>Bacteria</taxon>
        <taxon>Pseudomonadati</taxon>
        <taxon>Myxococcota</taxon>
        <taxon>Myxococcia</taxon>
        <taxon>Myxococcales</taxon>
        <taxon>Cystobacterineae</taxon>
        <taxon>Anaeromyxobacteraceae</taxon>
        <taxon>Anaeromyxobacter</taxon>
    </lineage>
</organism>
<evidence type="ECO:0000256" key="1">
    <source>
        <dbReference type="SAM" id="Phobius"/>
    </source>
</evidence>
<evidence type="ECO:0000313" key="2">
    <source>
        <dbReference type="EMBL" id="BDG08673.1"/>
    </source>
</evidence>
<reference evidence="3" key="1">
    <citation type="journal article" date="2022" name="Int. J. Syst. Evol. Microbiol.">
        <title>Anaeromyxobacter oryzae sp. nov., Anaeromyxobacter diazotrophicus sp. nov. and Anaeromyxobacter paludicola sp. nov., isolated from paddy soils.</title>
        <authorList>
            <person name="Itoh H."/>
            <person name="Xu Z."/>
            <person name="Mise K."/>
            <person name="Masuda Y."/>
            <person name="Ushijima N."/>
            <person name="Hayakawa C."/>
            <person name="Shiratori Y."/>
            <person name="Senoo K."/>
        </authorList>
    </citation>
    <scope>NUCLEOTIDE SEQUENCE [LARGE SCALE GENOMIC DNA]</scope>
    <source>
        <strain evidence="3">Red630</strain>
    </source>
</reference>
<keyword evidence="1" id="KW-1133">Transmembrane helix</keyword>
<evidence type="ECO:0000313" key="3">
    <source>
        <dbReference type="Proteomes" id="UP001162734"/>
    </source>
</evidence>
<proteinExistence type="predicted"/>
<dbReference type="EMBL" id="AP025592">
    <property type="protein sequence ID" value="BDG08673.1"/>
    <property type="molecule type" value="Genomic_DNA"/>
</dbReference>
<gene>
    <name evidence="2" type="ORF">AMPC_17860</name>
</gene>
<protein>
    <submittedName>
        <fullName evidence="2">Uncharacterized protein</fullName>
    </submittedName>
</protein>